<evidence type="ECO:0000256" key="1">
    <source>
        <dbReference type="SAM" id="MobiDB-lite"/>
    </source>
</evidence>
<feature type="compositionally biased region" description="Basic and acidic residues" evidence="1">
    <location>
        <begin position="137"/>
        <end position="146"/>
    </location>
</feature>
<evidence type="ECO:0000313" key="2">
    <source>
        <dbReference type="EMBL" id="CAD8981527.1"/>
    </source>
</evidence>
<protein>
    <submittedName>
        <fullName evidence="2">Uncharacterized protein</fullName>
    </submittedName>
</protein>
<dbReference type="AlphaFoldDB" id="A0A7S1MVD3"/>
<dbReference type="EMBL" id="HBFX01054009">
    <property type="protein sequence ID" value="CAD8981527.1"/>
    <property type="molecule type" value="Transcribed_RNA"/>
</dbReference>
<feature type="region of interest" description="Disordered" evidence="1">
    <location>
        <begin position="116"/>
        <end position="168"/>
    </location>
</feature>
<accession>A0A7S1MVD3</accession>
<proteinExistence type="predicted"/>
<gene>
    <name evidence="2" type="ORF">HAND00432_LOCUS32537</name>
</gene>
<reference evidence="2" key="1">
    <citation type="submission" date="2021-01" db="EMBL/GenBank/DDBJ databases">
        <authorList>
            <person name="Corre E."/>
            <person name="Pelletier E."/>
            <person name="Niang G."/>
            <person name="Scheremetjew M."/>
            <person name="Finn R."/>
            <person name="Kale V."/>
            <person name="Holt S."/>
            <person name="Cochrane G."/>
            <person name="Meng A."/>
            <person name="Brown T."/>
            <person name="Cohen L."/>
        </authorList>
    </citation>
    <scope>NUCLEOTIDE SEQUENCE</scope>
    <source>
        <strain evidence="2">CCMP644</strain>
    </source>
</reference>
<sequence length="168" mass="18805">MSEKEVKHIKYLRSLAKKLRKTLDIDKKMAAGNHLQPEQKEILGRRGELLKEISSARRAAEEMQCEVPEQMNKEFEEMLLSNLSSSVKPQIASRNVLEAAHLEYQAEMKAALAGKGPSREAEPLGHLGVPIDWGLGDPKKLIRRGDGASGFERQEPPPNPNDFLVKRA</sequence>
<name>A0A7S1MVD3_HEMAN</name>
<organism evidence="2">
    <name type="scientific">Hemiselmis andersenii</name>
    <name type="common">Cryptophyte alga</name>
    <dbReference type="NCBI Taxonomy" id="464988"/>
    <lineage>
        <taxon>Eukaryota</taxon>
        <taxon>Cryptophyceae</taxon>
        <taxon>Cryptomonadales</taxon>
        <taxon>Hemiselmidaceae</taxon>
        <taxon>Hemiselmis</taxon>
    </lineage>
</organism>